<dbReference type="InterPro" id="IPR006685">
    <property type="entry name" value="MscS_channel_2nd"/>
</dbReference>
<sequence length="614" mass="71488">MRLIFFLFLFATHTLFADLNITDRVSKIISNLANTSPDIESKEKKEVKVEKPMTKKEILEKKKREAELKKQRLAKEKWTEFNRKKTNLLKDLEAINAYLQKNSIWANVYSNHETYKSLEFTLTNLKSRIDNLEKKSKLTKKEKKALKKYKDDYKTTKGTIIQLKEYKEEPFKTLLAPKNVGKVPEVLSPLNIISAINFQKHLRNVEEDYNSRFIALKEIVSKLYDKNRILAKLVVLSDDMNISHEEYNDEISSVSKKINTYNRNLKIFETTQNALVKDISDKRLKIQSYIKKEAEKGIIIGATILFLLLIFFFIKYLVRKYMSENELFYTTNKALNFVFITIVFFILLFSYLENVDHLVSILGFASAGIAIALKDWFMSIMGWVVIIFSGSIHVGDRIKVAKDGNQYVGDVVDISLLRMTLHEDVTLTTDKINRRAGRILFVPNNYIFTDMIANYSHSGLKTVWDGIDFMITFDSDVVKAQSIAKEVSRKYSKGYTDMTRKQLNRLRSKYSMRNTSVEPRIFAFLDENGVRISVWYLTNAYATLTLRSTISMEILSRIREEDRISIAFPSQSIYLDKVAPKELKSKSDIFKDKFNKEHGNEPKSRYKPDDWGLY</sequence>
<dbReference type="PANTHER" id="PTHR30566">
    <property type="entry name" value="YNAI-RELATED MECHANOSENSITIVE ION CHANNEL"/>
    <property type="match status" value="1"/>
</dbReference>
<evidence type="ECO:0000256" key="1">
    <source>
        <dbReference type="ARBA" id="ARBA00004370"/>
    </source>
</evidence>
<dbReference type="InterPro" id="IPR023408">
    <property type="entry name" value="MscS_beta-dom_sf"/>
</dbReference>
<keyword evidence="5" id="KW-0175">Coiled coil</keyword>
<organism evidence="9">
    <name type="scientific">hydrothermal vent metagenome</name>
    <dbReference type="NCBI Taxonomy" id="652676"/>
    <lineage>
        <taxon>unclassified sequences</taxon>
        <taxon>metagenomes</taxon>
        <taxon>ecological metagenomes</taxon>
    </lineage>
</organism>
<proteinExistence type="predicted"/>
<evidence type="ECO:0000256" key="4">
    <source>
        <dbReference type="ARBA" id="ARBA00023136"/>
    </source>
</evidence>
<dbReference type="Pfam" id="PF00924">
    <property type="entry name" value="MS_channel_2nd"/>
    <property type="match status" value="1"/>
</dbReference>
<dbReference type="Gene3D" id="2.30.30.60">
    <property type="match status" value="1"/>
</dbReference>
<dbReference type="InterPro" id="IPR010920">
    <property type="entry name" value="LSM_dom_sf"/>
</dbReference>
<feature type="transmembrane region" description="Helical" evidence="7">
    <location>
        <begin position="297"/>
        <end position="314"/>
    </location>
</feature>
<evidence type="ECO:0000256" key="5">
    <source>
        <dbReference type="SAM" id="Coils"/>
    </source>
</evidence>
<evidence type="ECO:0000256" key="6">
    <source>
        <dbReference type="SAM" id="MobiDB-lite"/>
    </source>
</evidence>
<name>A0A1W1BV42_9ZZZZ</name>
<dbReference type="PANTHER" id="PTHR30566:SF5">
    <property type="entry name" value="MECHANOSENSITIVE ION CHANNEL PROTEIN 1, MITOCHONDRIAL-RELATED"/>
    <property type="match status" value="1"/>
</dbReference>
<evidence type="ECO:0000256" key="3">
    <source>
        <dbReference type="ARBA" id="ARBA00022989"/>
    </source>
</evidence>
<protein>
    <submittedName>
        <fullName evidence="9">MscS family mechanosensitive ion channel</fullName>
    </submittedName>
</protein>
<comment type="subcellular location">
    <subcellularLocation>
        <location evidence="1">Membrane</location>
    </subcellularLocation>
</comment>
<reference evidence="9" key="1">
    <citation type="submission" date="2016-10" db="EMBL/GenBank/DDBJ databases">
        <authorList>
            <person name="de Groot N.N."/>
        </authorList>
    </citation>
    <scope>NUCLEOTIDE SEQUENCE</scope>
</reference>
<dbReference type="Gene3D" id="3.30.70.100">
    <property type="match status" value="1"/>
</dbReference>
<feature type="coiled-coil region" evidence="5">
    <location>
        <begin position="115"/>
        <end position="149"/>
    </location>
</feature>
<evidence type="ECO:0000313" key="9">
    <source>
        <dbReference type="EMBL" id="SFV57344.1"/>
    </source>
</evidence>
<gene>
    <name evidence="9" type="ORF">MNB_SV-12-701</name>
</gene>
<feature type="region of interest" description="Disordered" evidence="6">
    <location>
        <begin position="594"/>
        <end position="614"/>
    </location>
</feature>
<evidence type="ECO:0000256" key="2">
    <source>
        <dbReference type="ARBA" id="ARBA00022692"/>
    </source>
</evidence>
<evidence type="ECO:0000256" key="7">
    <source>
        <dbReference type="SAM" id="Phobius"/>
    </source>
</evidence>
<evidence type="ECO:0000259" key="8">
    <source>
        <dbReference type="Pfam" id="PF00924"/>
    </source>
</evidence>
<dbReference type="SUPFAM" id="SSF50182">
    <property type="entry name" value="Sm-like ribonucleoproteins"/>
    <property type="match status" value="1"/>
</dbReference>
<keyword evidence="4 7" id="KW-0472">Membrane</keyword>
<dbReference type="GO" id="GO:0016020">
    <property type="term" value="C:membrane"/>
    <property type="evidence" value="ECO:0007669"/>
    <property type="project" value="UniProtKB-SubCell"/>
</dbReference>
<dbReference type="AlphaFoldDB" id="A0A1W1BV42"/>
<keyword evidence="2 7" id="KW-0812">Transmembrane</keyword>
<dbReference type="EMBL" id="FPHE01000077">
    <property type="protein sequence ID" value="SFV57344.1"/>
    <property type="molecule type" value="Genomic_DNA"/>
</dbReference>
<keyword evidence="3 7" id="KW-1133">Transmembrane helix</keyword>
<feature type="domain" description="Mechanosensitive ion channel MscS" evidence="8">
    <location>
        <begin position="376"/>
        <end position="457"/>
    </location>
</feature>
<dbReference type="GO" id="GO:0055085">
    <property type="term" value="P:transmembrane transport"/>
    <property type="evidence" value="ECO:0007669"/>
    <property type="project" value="InterPro"/>
</dbReference>
<accession>A0A1W1BV42</accession>
<feature type="transmembrane region" description="Helical" evidence="7">
    <location>
        <begin position="334"/>
        <end position="352"/>
    </location>
</feature>
<feature type="transmembrane region" description="Helical" evidence="7">
    <location>
        <begin position="358"/>
        <end position="388"/>
    </location>
</feature>